<dbReference type="AlphaFoldDB" id="R8BXG5"/>
<protein>
    <submittedName>
        <fullName evidence="9">Putative mfs multidrug transporter protein</fullName>
    </submittedName>
</protein>
<feature type="compositionally biased region" description="Basic and acidic residues" evidence="7">
    <location>
        <begin position="12"/>
        <end position="28"/>
    </location>
</feature>
<evidence type="ECO:0000256" key="3">
    <source>
        <dbReference type="ARBA" id="ARBA00022448"/>
    </source>
</evidence>
<dbReference type="GO" id="GO:0022857">
    <property type="term" value="F:transmembrane transporter activity"/>
    <property type="evidence" value="ECO:0007669"/>
    <property type="project" value="InterPro"/>
</dbReference>
<dbReference type="Proteomes" id="UP000014074">
    <property type="component" value="Unassembled WGS sequence"/>
</dbReference>
<evidence type="ECO:0000313" key="10">
    <source>
        <dbReference type="Proteomes" id="UP000014074"/>
    </source>
</evidence>
<dbReference type="InterPro" id="IPR036259">
    <property type="entry name" value="MFS_trans_sf"/>
</dbReference>
<dbReference type="InterPro" id="IPR011701">
    <property type="entry name" value="MFS"/>
</dbReference>
<feature type="transmembrane region" description="Helical" evidence="8">
    <location>
        <begin position="261"/>
        <end position="282"/>
    </location>
</feature>
<accession>R8BXG5</accession>
<dbReference type="GeneID" id="19324393"/>
<evidence type="ECO:0000313" key="9">
    <source>
        <dbReference type="EMBL" id="EOO04096.1"/>
    </source>
</evidence>
<feature type="transmembrane region" description="Helical" evidence="8">
    <location>
        <begin position="157"/>
        <end position="179"/>
    </location>
</feature>
<evidence type="ECO:0000256" key="1">
    <source>
        <dbReference type="ARBA" id="ARBA00004141"/>
    </source>
</evidence>
<dbReference type="Pfam" id="PF07690">
    <property type="entry name" value="MFS_1"/>
    <property type="match status" value="1"/>
</dbReference>
<keyword evidence="3" id="KW-0813">Transport</keyword>
<dbReference type="HOGENOM" id="CLU_000960_22_1_1"/>
<proteinExistence type="inferred from homology"/>
<dbReference type="Gene3D" id="1.20.1250.20">
    <property type="entry name" value="MFS general substrate transporter like domains"/>
    <property type="match status" value="1"/>
</dbReference>
<dbReference type="KEGG" id="tmn:UCRPA7_399"/>
<dbReference type="OrthoDB" id="10021397at2759"/>
<feature type="transmembrane region" description="Helical" evidence="8">
    <location>
        <begin position="398"/>
        <end position="418"/>
    </location>
</feature>
<evidence type="ECO:0000256" key="4">
    <source>
        <dbReference type="ARBA" id="ARBA00022692"/>
    </source>
</evidence>
<dbReference type="EMBL" id="KB932800">
    <property type="protein sequence ID" value="EOO04096.1"/>
    <property type="molecule type" value="Genomic_DNA"/>
</dbReference>
<keyword evidence="4 8" id="KW-0812">Transmembrane</keyword>
<keyword evidence="5 8" id="KW-1133">Transmembrane helix</keyword>
<sequence>MGVKSDLVVGNGKDEVPHIDNVGDEKTKKAGRKLPTDVADENLLHGWALYSMASSVVFAVLLVALTATILGTATPSITDEFHTVQDVGCNLPLGGCVMIFFGFFIKLPITHLTDSKLKFHQKFLTIDLIGFCGVAVSCVMLLLGLEYGGSIDPWNSATVIGLLCGGAVGIVLLIGWFIYKGDEALIPPRLLKDRINASIGITAFLQGGGIYLSSYWLPIWFQGVKEASPIGSGVMILPTIISQFIAAVVCGALVQRLGYYLPEVIFGNALIAAGAAMMIIMTPSSSEGFWIGFQILMGAGRGFVLQLLVTAMQTNLPREDASLGASFVSFSQYLAGAIFAAVAKAVFTSSIPNTLHEYAPEVSPSLVIDTGVTEFKNVVSSPDLPGVLLAYNKSLNHVFTIQLACSAAALVSGFFVGWRKVNAKKRKSPEDVEASTGEDLTETEGDKSGLPETKKQSA</sequence>
<dbReference type="SUPFAM" id="SSF103473">
    <property type="entry name" value="MFS general substrate transporter"/>
    <property type="match status" value="1"/>
</dbReference>
<evidence type="ECO:0000256" key="5">
    <source>
        <dbReference type="ARBA" id="ARBA00022989"/>
    </source>
</evidence>
<feature type="region of interest" description="Disordered" evidence="7">
    <location>
        <begin position="1"/>
        <end position="30"/>
    </location>
</feature>
<evidence type="ECO:0000256" key="7">
    <source>
        <dbReference type="SAM" id="MobiDB-lite"/>
    </source>
</evidence>
<feature type="transmembrane region" description="Helical" evidence="8">
    <location>
        <begin position="321"/>
        <end position="343"/>
    </location>
</feature>
<dbReference type="PANTHER" id="PTHR23501">
    <property type="entry name" value="MAJOR FACILITATOR SUPERFAMILY"/>
    <property type="match status" value="1"/>
</dbReference>
<comment type="similarity">
    <text evidence="2">Belongs to the major facilitator superfamily. TCR/Tet family.</text>
</comment>
<dbReference type="eggNOG" id="KOG0254">
    <property type="taxonomic scope" value="Eukaryota"/>
</dbReference>
<dbReference type="PANTHER" id="PTHR23501:SF193">
    <property type="entry name" value="MULTIDRUG TRANSPORTER, PUTATIVE (AFU_ORTHOLOGUE AFUA_8G00940)-RELATED"/>
    <property type="match status" value="1"/>
</dbReference>
<dbReference type="FunFam" id="1.20.1250.20:FF:000196">
    <property type="entry name" value="MFS toxin efflux pump (AflT)"/>
    <property type="match status" value="1"/>
</dbReference>
<dbReference type="GO" id="GO:0005886">
    <property type="term" value="C:plasma membrane"/>
    <property type="evidence" value="ECO:0007669"/>
    <property type="project" value="TreeGrafter"/>
</dbReference>
<feature type="region of interest" description="Disordered" evidence="7">
    <location>
        <begin position="422"/>
        <end position="458"/>
    </location>
</feature>
<feature type="transmembrane region" description="Helical" evidence="8">
    <location>
        <begin position="91"/>
        <end position="112"/>
    </location>
</feature>
<evidence type="ECO:0000256" key="6">
    <source>
        <dbReference type="ARBA" id="ARBA00023136"/>
    </source>
</evidence>
<gene>
    <name evidence="9" type="ORF">UCRPA7_399</name>
</gene>
<name>R8BXG5_PHAM7</name>
<feature type="transmembrane region" description="Helical" evidence="8">
    <location>
        <begin position="233"/>
        <end position="254"/>
    </location>
</feature>
<comment type="subcellular location">
    <subcellularLocation>
        <location evidence="1">Membrane</location>
        <topology evidence="1">Multi-pass membrane protein</topology>
    </subcellularLocation>
</comment>
<reference evidence="10" key="1">
    <citation type="journal article" date="2013" name="Genome Announc.">
        <title>Draft genome sequence of the ascomycete Phaeoacremonium aleophilum strain UCR-PA7, a causal agent of the esca disease complex in grapevines.</title>
        <authorList>
            <person name="Blanco-Ulate B."/>
            <person name="Rolshausen P."/>
            <person name="Cantu D."/>
        </authorList>
    </citation>
    <scope>NUCLEOTIDE SEQUENCE [LARGE SCALE GENOMIC DNA]</scope>
    <source>
        <strain evidence="10">UCR-PA7</strain>
    </source>
</reference>
<feature type="transmembrane region" description="Helical" evidence="8">
    <location>
        <begin position="288"/>
        <end position="309"/>
    </location>
</feature>
<keyword evidence="10" id="KW-1185">Reference proteome</keyword>
<feature type="transmembrane region" description="Helical" evidence="8">
    <location>
        <begin position="124"/>
        <end position="145"/>
    </location>
</feature>
<organism evidence="9 10">
    <name type="scientific">Phaeoacremonium minimum (strain UCR-PA7)</name>
    <name type="common">Esca disease fungus</name>
    <name type="synonym">Togninia minima</name>
    <dbReference type="NCBI Taxonomy" id="1286976"/>
    <lineage>
        <taxon>Eukaryota</taxon>
        <taxon>Fungi</taxon>
        <taxon>Dikarya</taxon>
        <taxon>Ascomycota</taxon>
        <taxon>Pezizomycotina</taxon>
        <taxon>Sordariomycetes</taxon>
        <taxon>Sordariomycetidae</taxon>
        <taxon>Togniniales</taxon>
        <taxon>Togniniaceae</taxon>
        <taxon>Phaeoacremonium</taxon>
    </lineage>
</organism>
<evidence type="ECO:0000256" key="2">
    <source>
        <dbReference type="ARBA" id="ARBA00007520"/>
    </source>
</evidence>
<feature type="transmembrane region" description="Helical" evidence="8">
    <location>
        <begin position="47"/>
        <end position="71"/>
    </location>
</feature>
<dbReference type="RefSeq" id="XP_007911186.1">
    <property type="nucleotide sequence ID" value="XM_007912995.1"/>
</dbReference>
<evidence type="ECO:0000256" key="8">
    <source>
        <dbReference type="SAM" id="Phobius"/>
    </source>
</evidence>
<feature type="compositionally biased region" description="Basic and acidic residues" evidence="7">
    <location>
        <begin position="444"/>
        <end position="458"/>
    </location>
</feature>
<feature type="transmembrane region" description="Helical" evidence="8">
    <location>
        <begin position="199"/>
        <end position="221"/>
    </location>
</feature>
<keyword evidence="6 8" id="KW-0472">Membrane</keyword>